<evidence type="ECO:0000313" key="1">
    <source>
        <dbReference type="EMBL" id="PIU73694.1"/>
    </source>
</evidence>
<protein>
    <recommendedName>
        <fullName evidence="3">DNA polymerase III delta N-terminal domain-containing protein</fullName>
    </recommendedName>
</protein>
<dbReference type="Gene3D" id="3.40.50.300">
    <property type="entry name" value="P-loop containing nucleotide triphosphate hydrolases"/>
    <property type="match status" value="1"/>
</dbReference>
<sequence length="206" mass="24399">MLYIFHGDDLFHSREAHQNFLDQLKDKEVMRQESKDYNFDKLNLFINSPSLFQNARVLALYNPFSLTKGQLEKLSSLIKKNQYVDTAIWQDRPLRQNEISLFGSAKVQKFPLDKKLFACLNSLKPRNHRSFTENYLKVVKQEPFELVFYWFKNRLRQNLSSFSPFPSEKLKLCYLALIDLDYQIRTGTLVETKENALLNLLFNLMS</sequence>
<dbReference type="AlphaFoldDB" id="A0A2M7ASV0"/>
<dbReference type="Proteomes" id="UP000231407">
    <property type="component" value="Unassembled WGS sequence"/>
</dbReference>
<reference evidence="2" key="1">
    <citation type="submission" date="2017-09" db="EMBL/GenBank/DDBJ databases">
        <title>Depth-based differentiation of microbial function through sediment-hosted aquifers and enrichment of novel symbionts in the deep terrestrial subsurface.</title>
        <authorList>
            <person name="Probst A.J."/>
            <person name="Ladd B."/>
            <person name="Jarett J.K."/>
            <person name="Geller-Mcgrath D.E."/>
            <person name="Sieber C.M.K."/>
            <person name="Emerson J.B."/>
            <person name="Anantharaman K."/>
            <person name="Thomas B.C."/>
            <person name="Malmstrom R."/>
            <person name="Stieglmeier M."/>
            <person name="Klingl A."/>
            <person name="Woyke T."/>
            <person name="Ryan C.M."/>
            <person name="Banfield J.F."/>
        </authorList>
    </citation>
    <scope>NUCLEOTIDE SEQUENCE [LARGE SCALE GENOMIC DNA]</scope>
</reference>
<organism evidence="1 2">
    <name type="scientific">Candidatus Shapirobacteria bacterium CG06_land_8_20_14_3_00_40_12</name>
    <dbReference type="NCBI Taxonomy" id="1974881"/>
    <lineage>
        <taxon>Bacteria</taxon>
        <taxon>Candidatus Shapironibacteriota</taxon>
    </lineage>
</organism>
<proteinExistence type="predicted"/>
<comment type="caution">
    <text evidence="1">The sequence shown here is derived from an EMBL/GenBank/DDBJ whole genome shotgun (WGS) entry which is preliminary data.</text>
</comment>
<name>A0A2M7ASV0_9BACT</name>
<gene>
    <name evidence="1" type="ORF">COS78_00825</name>
</gene>
<dbReference type="InterPro" id="IPR027417">
    <property type="entry name" value="P-loop_NTPase"/>
</dbReference>
<accession>A0A2M7ASV0</accession>
<evidence type="ECO:0000313" key="2">
    <source>
        <dbReference type="Proteomes" id="UP000231407"/>
    </source>
</evidence>
<evidence type="ECO:0008006" key="3">
    <source>
        <dbReference type="Google" id="ProtNLM"/>
    </source>
</evidence>
<dbReference type="EMBL" id="PEWA01000012">
    <property type="protein sequence ID" value="PIU73694.1"/>
    <property type="molecule type" value="Genomic_DNA"/>
</dbReference>